<feature type="domain" description="Tox-PL" evidence="2">
    <location>
        <begin position="423"/>
        <end position="529"/>
    </location>
</feature>
<proteinExistence type="predicted"/>
<feature type="region of interest" description="Disordered" evidence="1">
    <location>
        <begin position="362"/>
        <end position="385"/>
    </location>
</feature>
<comment type="caution">
    <text evidence="3">The sequence shown here is derived from an EMBL/GenBank/DDBJ whole genome shotgun (WGS) entry which is preliminary data.</text>
</comment>
<evidence type="ECO:0000256" key="1">
    <source>
        <dbReference type="SAM" id="MobiDB-lite"/>
    </source>
</evidence>
<evidence type="ECO:0000313" key="4">
    <source>
        <dbReference type="Proteomes" id="UP000284824"/>
    </source>
</evidence>
<gene>
    <name evidence="3" type="ORF">EDD27_0204</name>
</gene>
<evidence type="ECO:0000259" key="2">
    <source>
        <dbReference type="Pfam" id="PF15644"/>
    </source>
</evidence>
<dbReference type="Pfam" id="PF15644">
    <property type="entry name" value="Gln_amidase"/>
    <property type="match status" value="1"/>
</dbReference>
<organism evidence="3 4">
    <name type="scientific">Nonomuraea polychroma</name>
    <dbReference type="NCBI Taxonomy" id="46176"/>
    <lineage>
        <taxon>Bacteria</taxon>
        <taxon>Bacillati</taxon>
        <taxon>Actinomycetota</taxon>
        <taxon>Actinomycetes</taxon>
        <taxon>Streptosporangiales</taxon>
        <taxon>Streptosporangiaceae</taxon>
        <taxon>Nonomuraea</taxon>
    </lineage>
</organism>
<keyword evidence="4" id="KW-1185">Reference proteome</keyword>
<sequence length="545" mass="58652">MAPPEEAQLMLVTIARLAEEQGNALEQTFRLFGDGALLGPGATRMHEGLTERHAIVRQAFLRAFDAVEQIATAEGHLPKVDAPHLRPPPAALPPPPGGYVGGSPALMQALDAEFGRVGRDWQEAGHQLSAVLSRLGLATTSGQAVTMAGSWILDQRTDLQRRRAELLKTPSQPVMEGTQTASGTAGGAPPAPILGWIPTLLDLRGQVSSPVEEFTEQATSFINKGIAWYGDFWAGNVERLSVKLGQPQIGKAAQQYVDTVAAPFVQGANEGAWGLLKGAWNWSQLGLITDPLGYLNRLRGVGETTVFATQQPVEFGKALIDLETLQKDPARWFGRLLPDVILSVVTAGTGSGVTAANRLRKGFDDGSRRQGPTIPGLPVKSPFQDPNITRHGGNATQQEFDARFSDLKGVNPQFSSQAWEYTNNCQSCVVVVDQVLSGSAPISAVPHHPTHPFNWPNSVTDSVGGGRSFRPVKDYDEIVAELLRAGDGARGIIHGMRVDPQTGLPRAGHVFNVVNRGGKIYFVDGQTGTWARPEQFAQLEFLRTN</sequence>
<protein>
    <submittedName>
        <fullName evidence="3">Papain fold toxin 1 (Glutamine deamidase) of polymorphic toxin system</fullName>
    </submittedName>
</protein>
<dbReference type="EMBL" id="SAUN01000001">
    <property type="protein sequence ID" value="RVX37915.1"/>
    <property type="molecule type" value="Genomic_DNA"/>
</dbReference>
<name>A0A438LWL3_9ACTN</name>
<reference evidence="3 4" key="1">
    <citation type="submission" date="2019-01" db="EMBL/GenBank/DDBJ databases">
        <title>Sequencing the genomes of 1000 actinobacteria strains.</title>
        <authorList>
            <person name="Klenk H.-P."/>
        </authorList>
    </citation>
    <scope>NUCLEOTIDE SEQUENCE [LARGE SCALE GENOMIC DNA]</scope>
    <source>
        <strain evidence="3 4">DSM 43925</strain>
    </source>
</reference>
<dbReference type="AlphaFoldDB" id="A0A438LWL3"/>
<dbReference type="Proteomes" id="UP000284824">
    <property type="component" value="Unassembled WGS sequence"/>
</dbReference>
<accession>A0A438LWL3</accession>
<dbReference type="InterPro" id="IPR028908">
    <property type="entry name" value="Tox-PL_dom"/>
</dbReference>
<evidence type="ECO:0000313" key="3">
    <source>
        <dbReference type="EMBL" id="RVX37915.1"/>
    </source>
</evidence>
<dbReference type="OrthoDB" id="3480710at2"/>